<evidence type="ECO:0000256" key="1">
    <source>
        <dbReference type="SAM" id="Coils"/>
    </source>
</evidence>
<evidence type="ECO:0000313" key="3">
    <source>
        <dbReference type="WBParaSite" id="nRc.2.0.1.t04573-RA"/>
    </source>
</evidence>
<evidence type="ECO:0000313" key="2">
    <source>
        <dbReference type="Proteomes" id="UP000887565"/>
    </source>
</evidence>
<feature type="coiled-coil region" evidence="1">
    <location>
        <begin position="162"/>
        <end position="189"/>
    </location>
</feature>
<keyword evidence="1" id="KW-0175">Coiled coil</keyword>
<proteinExistence type="predicted"/>
<protein>
    <submittedName>
        <fullName evidence="3">Uncharacterized protein</fullName>
    </submittedName>
</protein>
<dbReference type="WBParaSite" id="nRc.2.0.1.t04573-RA">
    <property type="protein sequence ID" value="nRc.2.0.1.t04573-RA"/>
    <property type="gene ID" value="nRc.2.0.1.g04573"/>
</dbReference>
<sequence length="385" mass="44204">MQFLNSNGHHKVDINEELCPHLGVGHPVAGKAAIGKSTCKSAMWWTAYDQREMPATNLAQEIIVWNIIIGVLPKLLEEGMIPPPDAFKTTDSPTGPHLPLATPMAQDKLDLMAAQMEKMMVVLGQDKTEKERDQMIITQFYSKASPIIQATKDKHKGQIVSLQDLVMLCDNLEKELKIQDELFEQQLQKHHHLTIKETKSLDKNTMDPRKDTISTLSATERNPEFFGHLTQRESMFFHRYYKTCHLEIEAKIEYVPGQENTFADFLSPKYEVHQTDNDKSTTSSQNNTTDIVNVVETRAKSRQKLAPPPQNYLEVPEKPEEEKIVEASILPNQDQWPFMQQRIADDQKGDPMLDQTRQKVENQSTKCRHYLNIHQPKMDYPILAY</sequence>
<reference evidence="3" key="1">
    <citation type="submission" date="2022-11" db="UniProtKB">
        <authorList>
            <consortium name="WormBaseParasite"/>
        </authorList>
    </citation>
    <scope>IDENTIFICATION</scope>
</reference>
<accession>A0A915HRM2</accession>
<keyword evidence="2" id="KW-1185">Reference proteome</keyword>
<organism evidence="2 3">
    <name type="scientific">Romanomermis culicivorax</name>
    <name type="common">Nematode worm</name>
    <dbReference type="NCBI Taxonomy" id="13658"/>
    <lineage>
        <taxon>Eukaryota</taxon>
        <taxon>Metazoa</taxon>
        <taxon>Ecdysozoa</taxon>
        <taxon>Nematoda</taxon>
        <taxon>Enoplea</taxon>
        <taxon>Dorylaimia</taxon>
        <taxon>Mermithida</taxon>
        <taxon>Mermithoidea</taxon>
        <taxon>Mermithidae</taxon>
        <taxon>Romanomermis</taxon>
    </lineage>
</organism>
<dbReference type="AlphaFoldDB" id="A0A915HRM2"/>
<name>A0A915HRM2_ROMCU</name>
<dbReference type="Proteomes" id="UP000887565">
    <property type="component" value="Unplaced"/>
</dbReference>